<comment type="caution">
    <text evidence="8">The sequence shown here is derived from an EMBL/GenBank/DDBJ whole genome shotgun (WGS) entry which is preliminary data.</text>
</comment>
<keyword evidence="6" id="KW-0449">Lipoprotein</keyword>
<protein>
    <submittedName>
        <fullName evidence="8">D-methionine transport system substrate-binding protein</fullName>
    </submittedName>
</protein>
<dbReference type="Proteomes" id="UP000317176">
    <property type="component" value="Unassembled WGS sequence"/>
</dbReference>
<accession>A0A562KVZ2</accession>
<keyword evidence="3 7" id="KW-0732">Signal</keyword>
<reference evidence="8 9" key="1">
    <citation type="journal article" date="2015" name="Stand. Genomic Sci.">
        <title>Genomic Encyclopedia of Bacterial and Archaeal Type Strains, Phase III: the genomes of soil and plant-associated and newly described type strains.</title>
        <authorList>
            <person name="Whitman W.B."/>
            <person name="Woyke T."/>
            <person name="Klenk H.P."/>
            <person name="Zhou Y."/>
            <person name="Lilburn T.G."/>
            <person name="Beck B.J."/>
            <person name="De Vos P."/>
            <person name="Vandamme P."/>
            <person name="Eisen J.A."/>
            <person name="Garrity G."/>
            <person name="Hugenholtz P."/>
            <person name="Kyrpides N.C."/>
        </authorList>
    </citation>
    <scope>NUCLEOTIDE SEQUENCE [LARGE SCALE GENOMIC DNA]</scope>
    <source>
        <strain evidence="8 9">CGMCC 1.10947</strain>
    </source>
</reference>
<keyword evidence="5" id="KW-0564">Palmitate</keyword>
<dbReference type="RefSeq" id="WP_145639690.1">
    <property type="nucleotide sequence ID" value="NZ_CP088014.1"/>
</dbReference>
<name>A0A562KVZ2_9BRAD</name>
<evidence type="ECO:0000256" key="4">
    <source>
        <dbReference type="ARBA" id="ARBA00023136"/>
    </source>
</evidence>
<dbReference type="EMBL" id="VLKL01000017">
    <property type="protein sequence ID" value="TWH99516.1"/>
    <property type="molecule type" value="Genomic_DNA"/>
</dbReference>
<evidence type="ECO:0000313" key="9">
    <source>
        <dbReference type="Proteomes" id="UP000317176"/>
    </source>
</evidence>
<dbReference type="InterPro" id="IPR004872">
    <property type="entry name" value="Lipoprotein_NlpA"/>
</dbReference>
<dbReference type="CDD" id="cd13526">
    <property type="entry name" value="PBP2_lipoprotein_MetQ_like"/>
    <property type="match status" value="1"/>
</dbReference>
<keyword evidence="4" id="KW-0472">Membrane</keyword>
<dbReference type="OrthoDB" id="9812878at2"/>
<evidence type="ECO:0000256" key="1">
    <source>
        <dbReference type="ARBA" id="ARBA00004635"/>
    </source>
</evidence>
<dbReference type="Gene3D" id="3.40.190.10">
    <property type="entry name" value="Periplasmic binding protein-like II"/>
    <property type="match status" value="2"/>
</dbReference>
<evidence type="ECO:0000256" key="5">
    <source>
        <dbReference type="ARBA" id="ARBA00023139"/>
    </source>
</evidence>
<evidence type="ECO:0000256" key="7">
    <source>
        <dbReference type="SAM" id="SignalP"/>
    </source>
</evidence>
<comment type="similarity">
    <text evidence="2">Belongs to the NlpA lipoprotein family.</text>
</comment>
<evidence type="ECO:0000256" key="2">
    <source>
        <dbReference type="ARBA" id="ARBA00008973"/>
    </source>
</evidence>
<sequence length="276" mass="29713">MKFLRRTAHAAGLWLAFTAAAVAGEPLKIATSAGPVGQLASFAAKLAKEKGQDVKIVELSDWVALNEVVNSGEVDANLFQHATYLALQNKQRGFNLVQVDKVGVIAPVGLFSKKVKTLDEIKSGDSVAIPNEPLNGARGLILLERAGLITLTPGKGFSVSKFDIVENPRNLKIVELDPAQTYRSLDDVTLALVNITYLIPAGGDPKSALIIDRTADDGLVLRFTARPDKKDDPRLKAFIQVFNSPEVKQFIEEKIPAFIPAGFGSEESGLVRETAP</sequence>
<dbReference type="PANTHER" id="PTHR30429">
    <property type="entry name" value="D-METHIONINE-BINDING LIPOPROTEIN METQ"/>
    <property type="match status" value="1"/>
</dbReference>
<evidence type="ECO:0000256" key="6">
    <source>
        <dbReference type="ARBA" id="ARBA00023288"/>
    </source>
</evidence>
<dbReference type="SUPFAM" id="SSF53850">
    <property type="entry name" value="Periplasmic binding protein-like II"/>
    <property type="match status" value="1"/>
</dbReference>
<feature type="signal peptide" evidence="7">
    <location>
        <begin position="1"/>
        <end position="23"/>
    </location>
</feature>
<feature type="chain" id="PRO_5022007700" evidence="7">
    <location>
        <begin position="24"/>
        <end position="276"/>
    </location>
</feature>
<organism evidence="8 9">
    <name type="scientific">Bradyrhizobium daqingense</name>
    <dbReference type="NCBI Taxonomy" id="993502"/>
    <lineage>
        <taxon>Bacteria</taxon>
        <taxon>Pseudomonadati</taxon>
        <taxon>Pseudomonadota</taxon>
        <taxon>Alphaproteobacteria</taxon>
        <taxon>Hyphomicrobiales</taxon>
        <taxon>Nitrobacteraceae</taxon>
        <taxon>Bradyrhizobium</taxon>
    </lineage>
</organism>
<dbReference type="Pfam" id="PF03180">
    <property type="entry name" value="Lipoprotein_9"/>
    <property type="match status" value="1"/>
</dbReference>
<evidence type="ECO:0000256" key="3">
    <source>
        <dbReference type="ARBA" id="ARBA00022729"/>
    </source>
</evidence>
<keyword evidence="9" id="KW-1185">Reference proteome</keyword>
<comment type="subcellular location">
    <subcellularLocation>
        <location evidence="1">Membrane</location>
        <topology evidence="1">Lipid-anchor</topology>
    </subcellularLocation>
</comment>
<dbReference type="AlphaFoldDB" id="A0A562KVZ2"/>
<dbReference type="GO" id="GO:0016020">
    <property type="term" value="C:membrane"/>
    <property type="evidence" value="ECO:0007669"/>
    <property type="project" value="UniProtKB-SubCell"/>
</dbReference>
<proteinExistence type="inferred from homology"/>
<gene>
    <name evidence="8" type="ORF">IQ17_05234</name>
</gene>
<evidence type="ECO:0000313" key="8">
    <source>
        <dbReference type="EMBL" id="TWH99516.1"/>
    </source>
</evidence>
<dbReference type="PANTHER" id="PTHR30429:SF1">
    <property type="entry name" value="D-METHIONINE-BINDING LIPOPROTEIN METQ-RELATED"/>
    <property type="match status" value="1"/>
</dbReference>